<protein>
    <submittedName>
        <fullName evidence="2">Uncharacterized protein</fullName>
    </submittedName>
</protein>
<evidence type="ECO:0000313" key="3">
    <source>
        <dbReference type="Proteomes" id="UP000310200"/>
    </source>
</evidence>
<keyword evidence="3" id="KW-1185">Reference proteome</keyword>
<evidence type="ECO:0000256" key="1">
    <source>
        <dbReference type="SAM" id="MobiDB-lite"/>
    </source>
</evidence>
<reference evidence="2 3" key="1">
    <citation type="journal article" date="2019" name="Philos. Trans. R. Soc. Lond., B, Biol. Sci.">
        <title>Ant behaviour and brain gene expression of defending hosts depend on the ecological success of the intruding social parasite.</title>
        <authorList>
            <person name="Kaur R."/>
            <person name="Stoldt M."/>
            <person name="Jongepier E."/>
            <person name="Feldmeyer B."/>
            <person name="Menzel F."/>
            <person name="Bornberg-Bauer E."/>
            <person name="Foitzik S."/>
        </authorList>
    </citation>
    <scope>NUCLEOTIDE SEQUENCE [LARGE SCALE GENOMIC DNA]</scope>
    <source>
        <tissue evidence="2">Whole body</tissue>
    </source>
</reference>
<sequence>MYEKKPMSARDHGLLEHHRPISKADLSPLPLLYPIFAQLPPQRASRESSAPDDNREIGDDSTRRSMTDAPVEKLIPLFRKRSEIQESPVQPALDHGADGTRFISTTLTSTPKVCSRRTPHHAPTHSNALQKLICSNRHPLSVIQVPLVYIGVCDANKPLFSMGNGIESSFSRDVNLRTTDRSGQVSRRYRSAIDGSEELHKSGRSSIERDGFRAAIGGTFPSISRRFLSIHESRSNYLETILGGSSVSPSSTPRRCTATAIVRIIIASVGRFRNNVLELINTCASRDFDSEVRLVATIWVVVREQLCDRELISRDPAGQSSSSYKSARQIKSGRSGRPSRGIGSDRSAGSRIARGGTKTHRYFGTAVCRHPRCVVSCRTSWLTLILCRRVTQRWQDERLMSTKKRVLSAGEEEKRRNKMKDEGREKMAWVYEPRFPSANRENSPREFRRVPTSRSLEFFFRVRKQTSPSKHYVSKQINYRQETEPVEVEKTDARSVYRSCAVFALHVVKYREAWRLLGDS</sequence>
<feature type="region of interest" description="Disordered" evidence="1">
    <location>
        <begin position="315"/>
        <end position="353"/>
    </location>
</feature>
<dbReference type="AlphaFoldDB" id="A0A4S2KVU9"/>
<feature type="compositionally biased region" description="Basic and acidic residues" evidence="1">
    <location>
        <begin position="52"/>
        <end position="66"/>
    </location>
</feature>
<name>A0A4S2KVU9_9HYME</name>
<evidence type="ECO:0000313" key="2">
    <source>
        <dbReference type="EMBL" id="TGZ53746.1"/>
    </source>
</evidence>
<feature type="region of interest" description="Disordered" evidence="1">
    <location>
        <begin position="41"/>
        <end position="68"/>
    </location>
</feature>
<comment type="caution">
    <text evidence="2">The sequence shown here is derived from an EMBL/GenBank/DDBJ whole genome shotgun (WGS) entry which is preliminary data.</text>
</comment>
<dbReference type="Proteomes" id="UP000310200">
    <property type="component" value="Unassembled WGS sequence"/>
</dbReference>
<gene>
    <name evidence="2" type="ORF">DBV15_11274</name>
</gene>
<dbReference type="EMBL" id="QBLH01000934">
    <property type="protein sequence ID" value="TGZ53746.1"/>
    <property type="molecule type" value="Genomic_DNA"/>
</dbReference>
<accession>A0A4S2KVU9</accession>
<feature type="compositionally biased region" description="Low complexity" evidence="1">
    <location>
        <begin position="332"/>
        <end position="347"/>
    </location>
</feature>
<organism evidence="2 3">
    <name type="scientific">Temnothorax longispinosus</name>
    <dbReference type="NCBI Taxonomy" id="300112"/>
    <lineage>
        <taxon>Eukaryota</taxon>
        <taxon>Metazoa</taxon>
        <taxon>Ecdysozoa</taxon>
        <taxon>Arthropoda</taxon>
        <taxon>Hexapoda</taxon>
        <taxon>Insecta</taxon>
        <taxon>Pterygota</taxon>
        <taxon>Neoptera</taxon>
        <taxon>Endopterygota</taxon>
        <taxon>Hymenoptera</taxon>
        <taxon>Apocrita</taxon>
        <taxon>Aculeata</taxon>
        <taxon>Formicoidea</taxon>
        <taxon>Formicidae</taxon>
        <taxon>Myrmicinae</taxon>
        <taxon>Temnothorax</taxon>
    </lineage>
</organism>
<proteinExistence type="predicted"/>